<sequence>LRAGRVRIALGVTGAAAALAIGGSFTAHADNSASEPKPVPTQVTYTELCPAPVEAVPDGVDNTVKDNQVSYTTLSDDPVDAVPGGECVDPGPNVGDPVEATPDGKDTAPDHSARDAKPAPAKR</sequence>
<dbReference type="RefSeq" id="WP_317774516.1">
    <property type="nucleotide sequence ID" value="NZ_JAWMAJ010000159.1"/>
</dbReference>
<dbReference type="EMBL" id="JAWMAJ010000159">
    <property type="protein sequence ID" value="MDV7221161.1"/>
    <property type="molecule type" value="Genomic_DNA"/>
</dbReference>
<evidence type="ECO:0000313" key="3">
    <source>
        <dbReference type="EMBL" id="MDV7221161.1"/>
    </source>
</evidence>
<evidence type="ECO:0000256" key="2">
    <source>
        <dbReference type="SAM" id="SignalP"/>
    </source>
</evidence>
<protein>
    <recommendedName>
        <fullName evidence="5">Secreted protein</fullName>
    </recommendedName>
</protein>
<feature type="signal peptide" evidence="2">
    <location>
        <begin position="1"/>
        <end position="29"/>
    </location>
</feature>
<keyword evidence="4" id="KW-1185">Reference proteome</keyword>
<evidence type="ECO:0008006" key="5">
    <source>
        <dbReference type="Google" id="ProtNLM"/>
    </source>
</evidence>
<keyword evidence="2" id="KW-0732">Signal</keyword>
<name>A0ABU4FKK9_9ACTN</name>
<feature type="compositionally biased region" description="Basic and acidic residues" evidence="1">
    <location>
        <begin position="102"/>
        <end position="117"/>
    </location>
</feature>
<reference evidence="3 4" key="1">
    <citation type="submission" date="2023-10" db="EMBL/GenBank/DDBJ databases">
        <title>Characterization of rhizosphere-enriched actinobacteria from wheat plants lab-grown on chernevaya soil.</title>
        <authorList>
            <person name="Tikhonova E.N."/>
            <person name="Konopkin A."/>
            <person name="Kravchenko I.K."/>
        </authorList>
    </citation>
    <scope>NUCLEOTIDE SEQUENCE [LARGE SCALE GENOMIC DNA]</scope>
    <source>
        <strain evidence="3 4">RR29</strain>
    </source>
</reference>
<comment type="caution">
    <text evidence="3">The sequence shown here is derived from an EMBL/GenBank/DDBJ whole genome shotgun (WGS) entry which is preliminary data.</text>
</comment>
<feature type="chain" id="PRO_5046433098" description="Secreted protein" evidence="2">
    <location>
        <begin position="30"/>
        <end position="123"/>
    </location>
</feature>
<accession>A0ABU4FKK9</accession>
<evidence type="ECO:0000313" key="4">
    <source>
        <dbReference type="Proteomes" id="UP001187346"/>
    </source>
</evidence>
<proteinExistence type="predicted"/>
<dbReference type="Proteomes" id="UP001187346">
    <property type="component" value="Unassembled WGS sequence"/>
</dbReference>
<evidence type="ECO:0000256" key="1">
    <source>
        <dbReference type="SAM" id="MobiDB-lite"/>
    </source>
</evidence>
<gene>
    <name evidence="3" type="ORF">R5A26_35005</name>
</gene>
<organism evidence="3 4">
    <name type="scientific">Streptomyces prunicolor</name>
    <dbReference type="NCBI Taxonomy" id="67348"/>
    <lineage>
        <taxon>Bacteria</taxon>
        <taxon>Bacillati</taxon>
        <taxon>Actinomycetota</taxon>
        <taxon>Actinomycetes</taxon>
        <taxon>Kitasatosporales</taxon>
        <taxon>Streptomycetaceae</taxon>
        <taxon>Streptomyces</taxon>
    </lineage>
</organism>
<feature type="region of interest" description="Disordered" evidence="1">
    <location>
        <begin position="71"/>
        <end position="123"/>
    </location>
</feature>
<feature type="non-terminal residue" evidence="3">
    <location>
        <position position="1"/>
    </location>
</feature>